<dbReference type="PROSITE" id="PS50294">
    <property type="entry name" value="WD_REPEATS_REGION"/>
    <property type="match status" value="1"/>
</dbReference>
<dbReference type="PANTHER" id="PTHR15574">
    <property type="entry name" value="WD REPEAT DOMAIN-CONTAINING FAMILY"/>
    <property type="match status" value="1"/>
</dbReference>
<dbReference type="EMBL" id="VTPC01089974">
    <property type="protein sequence ID" value="KAF2885252.1"/>
    <property type="molecule type" value="Genomic_DNA"/>
</dbReference>
<dbReference type="SUPFAM" id="SSF48452">
    <property type="entry name" value="TPR-like"/>
    <property type="match status" value="1"/>
</dbReference>
<dbReference type="GO" id="GO:0045717">
    <property type="term" value="P:negative regulation of fatty acid biosynthetic process"/>
    <property type="evidence" value="ECO:0007669"/>
    <property type="project" value="TreeGrafter"/>
</dbReference>
<proteinExistence type="predicted"/>
<organism evidence="5 6">
    <name type="scientific">Ignelater luminosus</name>
    <name type="common">Cucubano</name>
    <name type="synonym">Pyrophorus luminosus</name>
    <dbReference type="NCBI Taxonomy" id="2038154"/>
    <lineage>
        <taxon>Eukaryota</taxon>
        <taxon>Metazoa</taxon>
        <taxon>Ecdysozoa</taxon>
        <taxon>Arthropoda</taxon>
        <taxon>Hexapoda</taxon>
        <taxon>Insecta</taxon>
        <taxon>Pterygota</taxon>
        <taxon>Neoptera</taxon>
        <taxon>Endopterygota</taxon>
        <taxon>Coleoptera</taxon>
        <taxon>Polyphaga</taxon>
        <taxon>Elateriformia</taxon>
        <taxon>Elateroidea</taxon>
        <taxon>Elateridae</taxon>
        <taxon>Agrypninae</taxon>
        <taxon>Pyrophorini</taxon>
        <taxon>Ignelater</taxon>
    </lineage>
</organism>
<evidence type="ECO:0000313" key="5">
    <source>
        <dbReference type="EMBL" id="KAF2885252.1"/>
    </source>
</evidence>
<dbReference type="InterPro" id="IPR045151">
    <property type="entry name" value="DCAF8"/>
</dbReference>
<dbReference type="PROSITE" id="PS50082">
    <property type="entry name" value="WD_REPEATS_2"/>
    <property type="match status" value="3"/>
</dbReference>
<dbReference type="GO" id="GO:0005737">
    <property type="term" value="C:cytoplasm"/>
    <property type="evidence" value="ECO:0007669"/>
    <property type="project" value="TreeGrafter"/>
</dbReference>
<keyword evidence="2" id="KW-0677">Repeat</keyword>
<evidence type="ECO:0000313" key="6">
    <source>
        <dbReference type="Proteomes" id="UP000801492"/>
    </source>
</evidence>
<dbReference type="Pfam" id="PF00400">
    <property type="entry name" value="WD40"/>
    <property type="match status" value="3"/>
</dbReference>
<dbReference type="AlphaFoldDB" id="A0A8K0G1W8"/>
<sequence>MDTSLRKTDVSQNIVKLLHGREKKANVGRLVQRHSQFTDSLVKRLGLEYELEGHQGCVNCIEWSADGRRLASGSDDTRVIIWDPFSHRLLKTLPTPHIGNIFSVKFLGNDGSLVATGAGDCRVIVQSVEQAILRQAPHLDCGCHVGRVKRLATAPDQPLLFWSAGEDGLVIQYDMREPHECLVKSKLLIDLSYTSELKCIAVNPVRPHLIAIGANDCFVRLYDRRMVKTSDYRPNHTFDPRKRTPPEPQDPRCVQYYAPGHLAKDFGGDMSYKLAATYVTFNSSGSDMLVNMGGEQIYLFDVNNPRYVNELQVPDSLSRKKCPVNNKICSCSMRDNGMTATISSSCRKLVNYNRRISAQPCACDYIGRARTLFQRKWTGDIYSAARDYLYVIQQWPDNKEAYIGLVQCLIALNWTEEAYQWLEYFRKCHPDFAENIQVKGLHSDLIALKDRKEDNDERINEKAFSDEEKQLRLESRDYEMRFLGHCNTTTDIKEANFLGEDGKFICAGSDDGVIFIWDRKSTNVVNALWGDVSIVNCVQPHPSACFIATSGIDSVVKLWSPVGEGVENKRIVVDPWTAVEANQHRMAMDPFETMLANMGYRLSPGEGQDIPTCRTS</sequence>
<feature type="repeat" description="WD" evidence="3">
    <location>
        <begin position="51"/>
        <end position="92"/>
    </location>
</feature>
<name>A0A8K0G1W8_IGNLU</name>
<comment type="caution">
    <text evidence="5">The sequence shown here is derived from an EMBL/GenBank/DDBJ whole genome shotgun (WGS) entry which is preliminary data.</text>
</comment>
<dbReference type="GO" id="GO:0080008">
    <property type="term" value="C:Cul4-RING E3 ubiquitin ligase complex"/>
    <property type="evidence" value="ECO:0007669"/>
    <property type="project" value="TreeGrafter"/>
</dbReference>
<keyword evidence="6" id="KW-1185">Reference proteome</keyword>
<accession>A0A8K0G1W8</accession>
<feature type="repeat" description="WD" evidence="3">
    <location>
        <begin position="500"/>
        <end position="527"/>
    </location>
</feature>
<feature type="region of interest" description="Disordered" evidence="4">
    <location>
        <begin position="232"/>
        <end position="251"/>
    </location>
</feature>
<evidence type="ECO:0000256" key="3">
    <source>
        <dbReference type="PROSITE-ProRule" id="PRU00221"/>
    </source>
</evidence>
<dbReference type="Gene3D" id="2.130.10.10">
    <property type="entry name" value="YVTN repeat-like/Quinoprotein amine dehydrogenase"/>
    <property type="match status" value="3"/>
</dbReference>
<reference evidence="5" key="1">
    <citation type="submission" date="2019-08" db="EMBL/GenBank/DDBJ databases">
        <title>The genome of the North American firefly Photinus pyralis.</title>
        <authorList>
            <consortium name="Photinus pyralis genome working group"/>
            <person name="Fallon T.R."/>
            <person name="Sander Lower S.E."/>
            <person name="Weng J.-K."/>
        </authorList>
    </citation>
    <scope>NUCLEOTIDE SEQUENCE</scope>
    <source>
        <strain evidence="5">TRF0915ILg1</strain>
        <tissue evidence="5">Whole body</tissue>
    </source>
</reference>
<dbReference type="InterPro" id="IPR036322">
    <property type="entry name" value="WD40_repeat_dom_sf"/>
</dbReference>
<feature type="compositionally biased region" description="Basic and acidic residues" evidence="4">
    <location>
        <begin position="232"/>
        <end position="245"/>
    </location>
</feature>
<evidence type="ECO:0000256" key="2">
    <source>
        <dbReference type="ARBA" id="ARBA00022737"/>
    </source>
</evidence>
<keyword evidence="1 3" id="KW-0853">WD repeat</keyword>
<dbReference type="PANTHER" id="PTHR15574:SF40">
    <property type="entry name" value="WD AND TETRATRICOPEPTIDE REPEATS PROTEIN 1"/>
    <property type="match status" value="1"/>
</dbReference>
<dbReference type="Proteomes" id="UP000801492">
    <property type="component" value="Unassembled WGS sequence"/>
</dbReference>
<feature type="repeat" description="WD" evidence="3">
    <location>
        <begin position="528"/>
        <end position="560"/>
    </location>
</feature>
<dbReference type="InterPro" id="IPR001680">
    <property type="entry name" value="WD40_rpt"/>
</dbReference>
<dbReference type="SMART" id="SM00320">
    <property type="entry name" value="WD40"/>
    <property type="match status" value="6"/>
</dbReference>
<dbReference type="SUPFAM" id="SSF50978">
    <property type="entry name" value="WD40 repeat-like"/>
    <property type="match status" value="1"/>
</dbReference>
<evidence type="ECO:0008006" key="7">
    <source>
        <dbReference type="Google" id="ProtNLM"/>
    </source>
</evidence>
<dbReference type="Gene3D" id="1.25.40.10">
    <property type="entry name" value="Tetratricopeptide repeat domain"/>
    <property type="match status" value="1"/>
</dbReference>
<gene>
    <name evidence="5" type="ORF">ILUMI_20918</name>
</gene>
<evidence type="ECO:0000256" key="4">
    <source>
        <dbReference type="SAM" id="MobiDB-lite"/>
    </source>
</evidence>
<protein>
    <recommendedName>
        <fullName evidence="7">WD and tetratricopeptide repeats protein 1</fullName>
    </recommendedName>
</protein>
<dbReference type="OrthoDB" id="4869960at2759"/>
<dbReference type="InterPro" id="IPR015943">
    <property type="entry name" value="WD40/YVTN_repeat-like_dom_sf"/>
</dbReference>
<evidence type="ECO:0000256" key="1">
    <source>
        <dbReference type="ARBA" id="ARBA00022574"/>
    </source>
</evidence>
<dbReference type="InterPro" id="IPR011990">
    <property type="entry name" value="TPR-like_helical_dom_sf"/>
</dbReference>